<dbReference type="Gene3D" id="1.20.1070.10">
    <property type="entry name" value="Rhodopsin 7-helix transmembrane proteins"/>
    <property type="match status" value="1"/>
</dbReference>
<dbReference type="PROSITE" id="PS50227">
    <property type="entry name" value="G_PROTEIN_RECEP_F2_3"/>
    <property type="match status" value="1"/>
</dbReference>
<dbReference type="InterPro" id="IPR036445">
    <property type="entry name" value="GPCR_2_extracell_dom_sf"/>
</dbReference>
<evidence type="ECO:0000256" key="10">
    <source>
        <dbReference type="ARBA" id="ARBA00023224"/>
    </source>
</evidence>
<name>A0A8D2NXQ6_ZOSLA</name>
<dbReference type="GO" id="GO:0017046">
    <property type="term" value="F:peptide hormone binding"/>
    <property type="evidence" value="ECO:0007669"/>
    <property type="project" value="TreeGrafter"/>
</dbReference>
<dbReference type="InterPro" id="IPR017983">
    <property type="entry name" value="GPCR_2_secretin-like_CS"/>
</dbReference>
<dbReference type="PROSITE" id="PS00650">
    <property type="entry name" value="G_PROTEIN_RECEP_F2_2"/>
    <property type="match status" value="1"/>
</dbReference>
<evidence type="ECO:0000256" key="6">
    <source>
        <dbReference type="ARBA" id="ARBA00023040"/>
    </source>
</evidence>
<dbReference type="SMART" id="SM00008">
    <property type="entry name" value="HormR"/>
    <property type="match status" value="1"/>
</dbReference>
<evidence type="ECO:0000256" key="3">
    <source>
        <dbReference type="ARBA" id="ARBA00022475"/>
    </source>
</evidence>
<evidence type="ECO:0000313" key="15">
    <source>
        <dbReference type="Proteomes" id="UP000694401"/>
    </source>
</evidence>
<feature type="transmembrane region" description="Helical" evidence="11">
    <location>
        <begin position="152"/>
        <end position="170"/>
    </location>
</feature>
<dbReference type="Ensembl" id="ENSZLMT00000005445.1">
    <property type="protein sequence ID" value="ENSZLMP00000005270.1"/>
    <property type="gene ID" value="ENSZLMG00000003693.1"/>
</dbReference>
<dbReference type="GO" id="GO:0007188">
    <property type="term" value="P:adenylate cyclase-modulating G protein-coupled receptor signaling pathway"/>
    <property type="evidence" value="ECO:0007669"/>
    <property type="project" value="TreeGrafter"/>
</dbReference>
<evidence type="ECO:0000256" key="9">
    <source>
        <dbReference type="ARBA" id="ARBA00023180"/>
    </source>
</evidence>
<keyword evidence="6" id="KW-0297">G-protein coupled receptor</keyword>
<comment type="subcellular location">
    <subcellularLocation>
        <location evidence="1">Cell membrane</location>
        <topology evidence="1">Multi-pass membrane protein</topology>
    </subcellularLocation>
</comment>
<reference evidence="14" key="1">
    <citation type="submission" date="2025-08" db="UniProtKB">
        <authorList>
            <consortium name="Ensembl"/>
        </authorList>
    </citation>
    <scope>IDENTIFICATION</scope>
</reference>
<accession>A0A8D2NXQ6</accession>
<evidence type="ECO:0000313" key="14">
    <source>
        <dbReference type="Ensembl" id="ENSZLMP00000005270.1"/>
    </source>
</evidence>
<organism evidence="14 15">
    <name type="scientific">Zosterops lateralis melanops</name>
    <dbReference type="NCBI Taxonomy" id="1220523"/>
    <lineage>
        <taxon>Eukaryota</taxon>
        <taxon>Metazoa</taxon>
        <taxon>Chordata</taxon>
        <taxon>Craniata</taxon>
        <taxon>Vertebrata</taxon>
        <taxon>Euteleostomi</taxon>
        <taxon>Archelosauria</taxon>
        <taxon>Archosauria</taxon>
        <taxon>Dinosauria</taxon>
        <taxon>Saurischia</taxon>
        <taxon>Theropoda</taxon>
        <taxon>Coelurosauria</taxon>
        <taxon>Aves</taxon>
        <taxon>Neognathae</taxon>
        <taxon>Neoaves</taxon>
        <taxon>Telluraves</taxon>
        <taxon>Australaves</taxon>
        <taxon>Passeriformes</taxon>
        <taxon>Sylvioidea</taxon>
        <taxon>Zosteropidae</taxon>
        <taxon>Zosterops</taxon>
    </lineage>
</organism>
<dbReference type="GO" id="GO:0005886">
    <property type="term" value="C:plasma membrane"/>
    <property type="evidence" value="ECO:0007669"/>
    <property type="project" value="UniProtKB-SubCell"/>
</dbReference>
<dbReference type="PROSITE" id="PS50261">
    <property type="entry name" value="G_PROTEIN_RECEP_F2_4"/>
    <property type="match status" value="1"/>
</dbReference>
<dbReference type="GO" id="GO:0008528">
    <property type="term" value="F:G protein-coupled peptide receptor activity"/>
    <property type="evidence" value="ECO:0007669"/>
    <property type="project" value="TreeGrafter"/>
</dbReference>
<dbReference type="PANTHER" id="PTHR45620">
    <property type="entry name" value="PDF RECEPTOR-LIKE PROTEIN-RELATED"/>
    <property type="match status" value="1"/>
</dbReference>
<evidence type="ECO:0000256" key="1">
    <source>
        <dbReference type="ARBA" id="ARBA00004651"/>
    </source>
</evidence>
<proteinExistence type="inferred from homology"/>
<feature type="transmembrane region" description="Helical" evidence="11">
    <location>
        <begin position="214"/>
        <end position="239"/>
    </location>
</feature>
<keyword evidence="4 11" id="KW-0812">Transmembrane</keyword>
<evidence type="ECO:0000256" key="8">
    <source>
        <dbReference type="ARBA" id="ARBA00023170"/>
    </source>
</evidence>
<dbReference type="Gene3D" id="4.10.1240.10">
    <property type="entry name" value="GPCR, family 2, extracellular hormone receptor domain"/>
    <property type="match status" value="1"/>
</dbReference>
<sequence>MGRVGRAQPRHDWSQGIVTWVLSGQVDPDDVLTKEEQIYLLVEAKEKCQRDIKAQPEKIKGPSCPPEWDGIICWPRGSPSQEVSVPCPDYIYDFNHKGHAYRYCSAFGTWAMALSINKTWANYTECALLFSSESRSHQKVLGKGRLHCTRNYIHVHLFTSFICRALSIFIKDMVLYSGPSPSISLCPQVGCKVVVTLFLYFLATNHYWILVEGLYLHSLIFMAFLSNKSYLWVLIIIGWGEFFPGPLRCWDLSAGNMKWVYQIPILAAVVVNFFLFLNIVRVLASKLWESTTGKLDPRQQYRKLLRSTLVLMPLFGVHYVVFTAMPYTEVSGLLWQIQMHYEMLFNSSQGFFVAFFYCFCNGEVQAEIRKAHFRRLLALDLGQRERPGSCCCPGRGSPGPQNTSLAGRGAGGTRGMLLPARPRLPGYIPGSGTSAQLLSQRPRGENTVDLTDLTQCHPQPSKELETVL</sequence>
<reference evidence="14" key="2">
    <citation type="submission" date="2025-09" db="UniProtKB">
        <authorList>
            <consortium name="Ensembl"/>
        </authorList>
    </citation>
    <scope>IDENTIFICATION</scope>
</reference>
<feature type="domain" description="G-protein coupled receptors family 2 profile 1" evidence="12">
    <location>
        <begin position="47"/>
        <end position="130"/>
    </location>
</feature>
<feature type="transmembrane region" description="Helical" evidence="11">
    <location>
        <begin position="259"/>
        <end position="283"/>
    </location>
</feature>
<dbReference type="CDD" id="cd15265">
    <property type="entry name" value="7tmB1_PTHR"/>
    <property type="match status" value="1"/>
</dbReference>
<keyword evidence="9" id="KW-0325">Glycoprotein</keyword>
<keyword evidence="10" id="KW-0807">Transducer</keyword>
<evidence type="ECO:0000259" key="12">
    <source>
        <dbReference type="PROSITE" id="PS50227"/>
    </source>
</evidence>
<feature type="transmembrane region" description="Helical" evidence="11">
    <location>
        <begin position="339"/>
        <end position="360"/>
    </location>
</feature>
<dbReference type="InterPro" id="IPR017981">
    <property type="entry name" value="GPCR_2-like_7TM"/>
</dbReference>
<dbReference type="PRINTS" id="PR00249">
    <property type="entry name" value="GPCRSECRETIN"/>
</dbReference>
<evidence type="ECO:0000256" key="11">
    <source>
        <dbReference type="SAM" id="Phobius"/>
    </source>
</evidence>
<keyword evidence="7 11" id="KW-0472">Membrane</keyword>
<evidence type="ECO:0000256" key="5">
    <source>
        <dbReference type="ARBA" id="ARBA00022989"/>
    </source>
</evidence>
<dbReference type="Pfam" id="PF00002">
    <property type="entry name" value="7tm_2"/>
    <property type="match status" value="2"/>
</dbReference>
<dbReference type="AlphaFoldDB" id="A0A8D2NXQ6"/>
<keyword evidence="15" id="KW-1185">Reference proteome</keyword>
<evidence type="ECO:0000256" key="4">
    <source>
        <dbReference type="ARBA" id="ARBA00022692"/>
    </source>
</evidence>
<dbReference type="InterPro" id="IPR050332">
    <property type="entry name" value="GPCR_2"/>
</dbReference>
<dbReference type="PANTHER" id="PTHR45620:SF18">
    <property type="entry name" value="PARATHYROID HORMONE_PARATHYROID HORMONE-RELATED PEPTIDE RECEPTOR"/>
    <property type="match status" value="1"/>
</dbReference>
<evidence type="ECO:0008006" key="16">
    <source>
        <dbReference type="Google" id="ProtNLM"/>
    </source>
</evidence>
<dbReference type="InterPro" id="IPR000832">
    <property type="entry name" value="GPCR_2_secretin-like"/>
</dbReference>
<evidence type="ECO:0000259" key="13">
    <source>
        <dbReference type="PROSITE" id="PS50261"/>
    </source>
</evidence>
<keyword evidence="5 11" id="KW-1133">Transmembrane helix</keyword>
<dbReference type="SUPFAM" id="SSF111418">
    <property type="entry name" value="Hormone receptor domain"/>
    <property type="match status" value="1"/>
</dbReference>
<evidence type="ECO:0000256" key="2">
    <source>
        <dbReference type="ARBA" id="ARBA00005314"/>
    </source>
</evidence>
<comment type="similarity">
    <text evidence="2">Belongs to the G-protein coupled receptor 2 family.</text>
</comment>
<feature type="domain" description="G-protein coupled receptors family 2 profile 2" evidence="13">
    <location>
        <begin position="145"/>
        <end position="361"/>
    </location>
</feature>
<keyword evidence="3" id="KW-1003">Cell membrane</keyword>
<dbReference type="Proteomes" id="UP000694401">
    <property type="component" value="Unassembled WGS sequence"/>
</dbReference>
<evidence type="ECO:0000256" key="7">
    <source>
        <dbReference type="ARBA" id="ARBA00023136"/>
    </source>
</evidence>
<dbReference type="GO" id="GO:0007166">
    <property type="term" value="P:cell surface receptor signaling pathway"/>
    <property type="evidence" value="ECO:0007669"/>
    <property type="project" value="InterPro"/>
</dbReference>
<keyword evidence="8" id="KW-0675">Receptor</keyword>
<dbReference type="PROSITE" id="PS00649">
    <property type="entry name" value="G_PROTEIN_RECEP_F2_1"/>
    <property type="match status" value="1"/>
</dbReference>
<feature type="transmembrane region" description="Helical" evidence="11">
    <location>
        <begin position="182"/>
        <end position="202"/>
    </location>
</feature>
<dbReference type="InterPro" id="IPR001879">
    <property type="entry name" value="GPCR_2_extracellular_dom"/>
</dbReference>
<protein>
    <recommendedName>
        <fullName evidence="16">Parathyroid hormone/parathyroid hormone-related peptide receptor</fullName>
    </recommendedName>
</protein>
<dbReference type="Pfam" id="PF02793">
    <property type="entry name" value="HRM"/>
    <property type="match status" value="1"/>
</dbReference>
<feature type="transmembrane region" description="Helical" evidence="11">
    <location>
        <begin position="304"/>
        <end position="327"/>
    </location>
</feature>